<organism evidence="1 2">
    <name type="scientific">Macrosiphum euphorbiae</name>
    <name type="common">potato aphid</name>
    <dbReference type="NCBI Taxonomy" id="13131"/>
    <lineage>
        <taxon>Eukaryota</taxon>
        <taxon>Metazoa</taxon>
        <taxon>Ecdysozoa</taxon>
        <taxon>Arthropoda</taxon>
        <taxon>Hexapoda</taxon>
        <taxon>Insecta</taxon>
        <taxon>Pterygota</taxon>
        <taxon>Neoptera</taxon>
        <taxon>Paraneoptera</taxon>
        <taxon>Hemiptera</taxon>
        <taxon>Sternorrhyncha</taxon>
        <taxon>Aphidomorpha</taxon>
        <taxon>Aphidoidea</taxon>
        <taxon>Aphididae</taxon>
        <taxon>Macrosiphini</taxon>
        <taxon>Macrosiphum</taxon>
    </lineage>
</organism>
<dbReference type="EMBL" id="CARXXK010000001">
    <property type="protein sequence ID" value="CAI6348196.1"/>
    <property type="molecule type" value="Genomic_DNA"/>
</dbReference>
<proteinExistence type="predicted"/>
<accession>A0AAV0W1B7</accession>
<name>A0AAV0W1B7_9HEMI</name>
<sequence length="170" mass="19487">MMEVVYTFCTSILDHIFGYLEYILLNGSGNSVPLQSATTTTTVLSMAEIIESPEIIQIDKNETCRKMQNNVRGPGINNRFKNKETLQKKINFEFGNTEPECYYNNIKTLKTAMNSSGLYYGLFYENMKCNETKIIEDEVKKFLFFESMRRDIMGTGKNSSVSTKTQKSID</sequence>
<dbReference type="Proteomes" id="UP001160148">
    <property type="component" value="Unassembled WGS sequence"/>
</dbReference>
<gene>
    <name evidence="1" type="ORF">MEUPH1_LOCUS4896</name>
</gene>
<protein>
    <submittedName>
        <fullName evidence="1">Uncharacterized protein</fullName>
    </submittedName>
</protein>
<evidence type="ECO:0000313" key="2">
    <source>
        <dbReference type="Proteomes" id="UP001160148"/>
    </source>
</evidence>
<dbReference type="AlphaFoldDB" id="A0AAV0W1B7"/>
<reference evidence="1 2" key="1">
    <citation type="submission" date="2023-01" db="EMBL/GenBank/DDBJ databases">
        <authorList>
            <person name="Whitehead M."/>
        </authorList>
    </citation>
    <scope>NUCLEOTIDE SEQUENCE [LARGE SCALE GENOMIC DNA]</scope>
</reference>
<evidence type="ECO:0000313" key="1">
    <source>
        <dbReference type="EMBL" id="CAI6348196.1"/>
    </source>
</evidence>
<comment type="caution">
    <text evidence="1">The sequence shown here is derived from an EMBL/GenBank/DDBJ whole genome shotgun (WGS) entry which is preliminary data.</text>
</comment>
<keyword evidence="2" id="KW-1185">Reference proteome</keyword>